<accession>R7QE90</accession>
<dbReference type="EMBL" id="HG001746">
    <property type="protein sequence ID" value="CDF35776.1"/>
    <property type="molecule type" value="Genomic_DNA"/>
</dbReference>
<gene>
    <name evidence="1" type="ORF">CHC_T00004245001</name>
</gene>
<dbReference type="AlphaFoldDB" id="R7QE90"/>
<proteinExistence type="predicted"/>
<dbReference type="GeneID" id="17323309"/>
<evidence type="ECO:0000313" key="2">
    <source>
        <dbReference type="Proteomes" id="UP000012073"/>
    </source>
</evidence>
<dbReference type="Gramene" id="CDF35776">
    <property type="protein sequence ID" value="CDF35776"/>
    <property type="gene ID" value="CHC_T00004245001"/>
</dbReference>
<keyword evidence="2" id="KW-1185">Reference proteome</keyword>
<name>R7QE90_CHOCR</name>
<organism evidence="1 2">
    <name type="scientific">Chondrus crispus</name>
    <name type="common">Carrageen Irish moss</name>
    <name type="synonym">Polymorpha crispa</name>
    <dbReference type="NCBI Taxonomy" id="2769"/>
    <lineage>
        <taxon>Eukaryota</taxon>
        <taxon>Rhodophyta</taxon>
        <taxon>Florideophyceae</taxon>
        <taxon>Rhodymeniophycidae</taxon>
        <taxon>Gigartinales</taxon>
        <taxon>Gigartinaceae</taxon>
        <taxon>Chondrus</taxon>
    </lineage>
</organism>
<dbReference type="RefSeq" id="XP_005715595.1">
    <property type="nucleotide sequence ID" value="XM_005715538.1"/>
</dbReference>
<reference evidence="2" key="1">
    <citation type="journal article" date="2013" name="Proc. Natl. Acad. Sci. U.S.A.">
        <title>Genome structure and metabolic features in the red seaweed Chondrus crispus shed light on evolution of the Archaeplastida.</title>
        <authorList>
            <person name="Collen J."/>
            <person name="Porcel B."/>
            <person name="Carre W."/>
            <person name="Ball S.G."/>
            <person name="Chaparro C."/>
            <person name="Tonon T."/>
            <person name="Barbeyron T."/>
            <person name="Michel G."/>
            <person name="Noel B."/>
            <person name="Valentin K."/>
            <person name="Elias M."/>
            <person name="Artiguenave F."/>
            <person name="Arun A."/>
            <person name="Aury J.M."/>
            <person name="Barbosa-Neto J.F."/>
            <person name="Bothwell J.H."/>
            <person name="Bouget F.Y."/>
            <person name="Brillet L."/>
            <person name="Cabello-Hurtado F."/>
            <person name="Capella-Gutierrez S."/>
            <person name="Charrier B."/>
            <person name="Cladiere L."/>
            <person name="Cock J.M."/>
            <person name="Coelho S.M."/>
            <person name="Colleoni C."/>
            <person name="Czjzek M."/>
            <person name="Da Silva C."/>
            <person name="Delage L."/>
            <person name="Denoeud F."/>
            <person name="Deschamps P."/>
            <person name="Dittami S.M."/>
            <person name="Gabaldon T."/>
            <person name="Gachon C.M."/>
            <person name="Groisillier A."/>
            <person name="Herve C."/>
            <person name="Jabbari K."/>
            <person name="Katinka M."/>
            <person name="Kloareg B."/>
            <person name="Kowalczyk N."/>
            <person name="Labadie K."/>
            <person name="Leblanc C."/>
            <person name="Lopez P.J."/>
            <person name="McLachlan D.H."/>
            <person name="Meslet-Cladiere L."/>
            <person name="Moustafa A."/>
            <person name="Nehr Z."/>
            <person name="Nyvall Collen P."/>
            <person name="Panaud O."/>
            <person name="Partensky F."/>
            <person name="Poulain J."/>
            <person name="Rensing S.A."/>
            <person name="Rousvoal S."/>
            <person name="Samson G."/>
            <person name="Symeonidi A."/>
            <person name="Weissenbach J."/>
            <person name="Zambounis A."/>
            <person name="Wincker P."/>
            <person name="Boyen C."/>
        </authorList>
    </citation>
    <scope>NUCLEOTIDE SEQUENCE [LARGE SCALE GENOMIC DNA]</scope>
    <source>
        <strain evidence="2">cv. Stackhouse</strain>
    </source>
</reference>
<sequence length="89" mass="9907">MVVWRAEGAGEEVRLGGKRGWESEVSKIGAWGGVSVGKRSARFGEWRVEVGAGEGVVMGFLVAMAECLVELGDEQWLREWRRRKVGEEE</sequence>
<protein>
    <submittedName>
        <fullName evidence="1">Uncharacterized protein</fullName>
    </submittedName>
</protein>
<evidence type="ECO:0000313" key="1">
    <source>
        <dbReference type="EMBL" id="CDF35776.1"/>
    </source>
</evidence>
<dbReference type="KEGG" id="ccp:CHC_T00004245001"/>
<dbReference type="Proteomes" id="UP000012073">
    <property type="component" value="Unassembled WGS sequence"/>
</dbReference>